<dbReference type="EMBL" id="QOUX01000046">
    <property type="protein sequence ID" value="RXI98431.1"/>
    <property type="molecule type" value="Genomic_DNA"/>
</dbReference>
<dbReference type="OrthoDB" id="9791546at2"/>
<protein>
    <submittedName>
        <fullName evidence="6">ABC transporter ATP-binding protein</fullName>
    </submittedName>
</protein>
<dbReference type="AlphaFoldDB" id="A0A4Q0VQN4"/>
<evidence type="ECO:0000313" key="6">
    <source>
        <dbReference type="EMBL" id="RXI98431.1"/>
    </source>
</evidence>
<dbReference type="GO" id="GO:0022857">
    <property type="term" value="F:transmembrane transporter activity"/>
    <property type="evidence" value="ECO:0007669"/>
    <property type="project" value="TreeGrafter"/>
</dbReference>
<dbReference type="Proteomes" id="UP000290649">
    <property type="component" value="Unassembled WGS sequence"/>
</dbReference>
<accession>A0A4Q0VQN4</accession>
<evidence type="ECO:0000256" key="3">
    <source>
        <dbReference type="ARBA" id="ARBA00022741"/>
    </source>
</evidence>
<comment type="similarity">
    <text evidence="1">Belongs to the ABC transporter superfamily.</text>
</comment>
<dbReference type="RefSeq" id="WP_129079788.1">
    <property type="nucleotide sequence ID" value="NZ_QOUX01000046.1"/>
</dbReference>
<keyword evidence="3" id="KW-0547">Nucleotide-binding</keyword>
<evidence type="ECO:0000313" key="7">
    <source>
        <dbReference type="Proteomes" id="UP000290649"/>
    </source>
</evidence>
<dbReference type="SMART" id="SM00382">
    <property type="entry name" value="AAA"/>
    <property type="match status" value="1"/>
</dbReference>
<proteinExistence type="inferred from homology"/>
<evidence type="ECO:0000256" key="2">
    <source>
        <dbReference type="ARBA" id="ARBA00022448"/>
    </source>
</evidence>
<dbReference type="PANTHER" id="PTHR24220">
    <property type="entry name" value="IMPORT ATP-BINDING PROTEIN"/>
    <property type="match status" value="1"/>
</dbReference>
<dbReference type="CDD" id="cd03255">
    <property type="entry name" value="ABC_MJ0796_LolCDE_FtsE"/>
    <property type="match status" value="1"/>
</dbReference>
<dbReference type="InterPro" id="IPR017871">
    <property type="entry name" value="ABC_transporter-like_CS"/>
</dbReference>
<dbReference type="PANTHER" id="PTHR24220:SF86">
    <property type="entry name" value="ABC TRANSPORTER ABCH.1"/>
    <property type="match status" value="1"/>
</dbReference>
<dbReference type="InterPro" id="IPR003439">
    <property type="entry name" value="ABC_transporter-like_ATP-bd"/>
</dbReference>
<evidence type="ECO:0000259" key="5">
    <source>
        <dbReference type="PROSITE" id="PS50893"/>
    </source>
</evidence>
<gene>
    <name evidence="6" type="ORF">DS745_19085</name>
</gene>
<dbReference type="PROSITE" id="PS00211">
    <property type="entry name" value="ABC_TRANSPORTER_1"/>
    <property type="match status" value="1"/>
</dbReference>
<keyword evidence="2" id="KW-0813">Transport</keyword>
<keyword evidence="4 6" id="KW-0067">ATP-binding</keyword>
<dbReference type="InterPro" id="IPR017911">
    <property type="entry name" value="MacB-like_ATP-bd"/>
</dbReference>
<organism evidence="6 7">
    <name type="scientific">Anaerobacillus alkaliphilus</name>
    <dbReference type="NCBI Taxonomy" id="1548597"/>
    <lineage>
        <taxon>Bacteria</taxon>
        <taxon>Bacillati</taxon>
        <taxon>Bacillota</taxon>
        <taxon>Bacilli</taxon>
        <taxon>Bacillales</taxon>
        <taxon>Bacillaceae</taxon>
        <taxon>Anaerobacillus</taxon>
    </lineage>
</organism>
<comment type="caution">
    <text evidence="6">The sequence shown here is derived from an EMBL/GenBank/DDBJ whole genome shotgun (WGS) entry which is preliminary data.</text>
</comment>
<dbReference type="InterPro" id="IPR015854">
    <property type="entry name" value="ABC_transpr_LolD-like"/>
</dbReference>
<dbReference type="GO" id="GO:0005524">
    <property type="term" value="F:ATP binding"/>
    <property type="evidence" value="ECO:0007669"/>
    <property type="project" value="UniProtKB-KW"/>
</dbReference>
<reference evidence="6 7" key="1">
    <citation type="journal article" date="2019" name="Int. J. Syst. Evol. Microbiol.">
        <title>Anaerobacillus alkaliphilus sp. nov., a novel alkaliphilic and moderately halophilic bacterium.</title>
        <authorList>
            <person name="Borsodi A.K."/>
            <person name="Aszalos J.M."/>
            <person name="Bihari P."/>
            <person name="Nagy I."/>
            <person name="Schumann P."/>
            <person name="Sproer C."/>
            <person name="Kovacs A.L."/>
            <person name="Boka K."/>
            <person name="Dobosy P."/>
            <person name="Ovari M."/>
            <person name="Szili-Kovacs T."/>
            <person name="Toth E."/>
        </authorList>
    </citation>
    <scope>NUCLEOTIDE SEQUENCE [LARGE SCALE GENOMIC DNA]</scope>
    <source>
        <strain evidence="6 7">B16-10</strain>
    </source>
</reference>
<dbReference type="InterPro" id="IPR027417">
    <property type="entry name" value="P-loop_NTPase"/>
</dbReference>
<evidence type="ECO:0000256" key="1">
    <source>
        <dbReference type="ARBA" id="ARBA00005417"/>
    </source>
</evidence>
<dbReference type="GO" id="GO:0098796">
    <property type="term" value="C:membrane protein complex"/>
    <property type="evidence" value="ECO:0007669"/>
    <property type="project" value="UniProtKB-ARBA"/>
</dbReference>
<dbReference type="Gene3D" id="3.40.50.300">
    <property type="entry name" value="P-loop containing nucleotide triphosphate hydrolases"/>
    <property type="match status" value="1"/>
</dbReference>
<dbReference type="FunFam" id="3.40.50.300:FF:000032">
    <property type="entry name" value="Export ABC transporter ATP-binding protein"/>
    <property type="match status" value="1"/>
</dbReference>
<feature type="domain" description="ABC transporter" evidence="5">
    <location>
        <begin position="2"/>
        <end position="223"/>
    </location>
</feature>
<keyword evidence="7" id="KW-1185">Reference proteome</keyword>
<evidence type="ECO:0000256" key="4">
    <source>
        <dbReference type="ARBA" id="ARBA00022840"/>
    </source>
</evidence>
<dbReference type="GO" id="GO:0016887">
    <property type="term" value="F:ATP hydrolysis activity"/>
    <property type="evidence" value="ECO:0007669"/>
    <property type="project" value="InterPro"/>
</dbReference>
<dbReference type="InterPro" id="IPR003593">
    <property type="entry name" value="AAA+_ATPase"/>
</dbReference>
<dbReference type="Pfam" id="PF00005">
    <property type="entry name" value="ABC_tran"/>
    <property type="match status" value="1"/>
</dbReference>
<dbReference type="GO" id="GO:0005886">
    <property type="term" value="C:plasma membrane"/>
    <property type="evidence" value="ECO:0007669"/>
    <property type="project" value="TreeGrafter"/>
</dbReference>
<name>A0A4Q0VQN4_9BACI</name>
<dbReference type="SUPFAM" id="SSF52540">
    <property type="entry name" value="P-loop containing nucleoside triphosphate hydrolases"/>
    <property type="match status" value="1"/>
</dbReference>
<dbReference type="PROSITE" id="PS50893">
    <property type="entry name" value="ABC_TRANSPORTER_2"/>
    <property type="match status" value="1"/>
</dbReference>
<sequence>MIMFEDVNKEYFLTRRKSILALKNINFSINKGDFVSIVGPSGSGKSTLLALASLLDKQTSGEIWIDGTKTSQLKDSERTNLRFKLFGMIFQFASLTPGVPLLENVMLPLLLRGEKRQHLEARALSLLQTVGIKEDYTSHLPYQLSGGEQRRVAVARALLKRPEVLFADEPTSALDAVTAKEITNLFQRLNQQGTTIIMVTHDRQLAKEGTSLLEIKDGELLKT</sequence>